<evidence type="ECO:0000313" key="2">
    <source>
        <dbReference type="EMBL" id="MFC3051972.1"/>
    </source>
</evidence>
<dbReference type="InterPro" id="IPR044992">
    <property type="entry name" value="ChyE-like"/>
</dbReference>
<accession>A0ABV7D5M1</accession>
<sequence>MPRILVMEGNPAQSRKKAQKQNIKMAGETYADIVRRYFPAIDIDTVYAADRDAEMPSGTDLKGYDGFIVGGSGLHCYDTTFEVLNQIELLKQATDAGLPVLGSCWGLQIAALAGGGAVERSPIGREIGVARKIHLTAEGQAHPLYAGKRLVFDSPCIHYDEVVKLPSGSTVLASNKHSHVQAAIIPLANSEVWAMQYHPEFELSNIAQLLGLYAADMMAEGFFKDEASLNAYIKNVRILASDPANKAASWQLAIDSDILDNAYQTLEIQNWVKAFILK</sequence>
<dbReference type="Pfam" id="PF00117">
    <property type="entry name" value="GATase"/>
    <property type="match status" value="1"/>
</dbReference>
<gene>
    <name evidence="2" type="ORF">ACFOKA_08645</name>
</gene>
<dbReference type="PROSITE" id="PS51273">
    <property type="entry name" value="GATASE_TYPE_1"/>
    <property type="match status" value="1"/>
</dbReference>
<dbReference type="InterPro" id="IPR029062">
    <property type="entry name" value="Class_I_gatase-like"/>
</dbReference>
<name>A0ABV7D5M1_9PROT</name>
<dbReference type="GO" id="GO:0016787">
    <property type="term" value="F:hydrolase activity"/>
    <property type="evidence" value="ECO:0007669"/>
    <property type="project" value="UniProtKB-KW"/>
</dbReference>
<dbReference type="SUPFAM" id="SSF52317">
    <property type="entry name" value="Class I glutamine amidotransferase-like"/>
    <property type="match status" value="1"/>
</dbReference>
<evidence type="ECO:0000313" key="3">
    <source>
        <dbReference type="Proteomes" id="UP001595444"/>
    </source>
</evidence>
<dbReference type="Proteomes" id="UP001595444">
    <property type="component" value="Unassembled WGS sequence"/>
</dbReference>
<dbReference type="InterPro" id="IPR017926">
    <property type="entry name" value="GATASE"/>
</dbReference>
<comment type="caution">
    <text evidence="2">The sequence shown here is derived from an EMBL/GenBank/DDBJ whole genome shotgun (WGS) entry which is preliminary data.</text>
</comment>
<feature type="domain" description="Glutamine amidotransferase" evidence="1">
    <location>
        <begin position="47"/>
        <end position="204"/>
    </location>
</feature>
<evidence type="ECO:0000259" key="1">
    <source>
        <dbReference type="Pfam" id="PF00117"/>
    </source>
</evidence>
<dbReference type="RefSeq" id="WP_228073846.1">
    <property type="nucleotide sequence ID" value="NZ_CP061205.1"/>
</dbReference>
<keyword evidence="2" id="KW-0378">Hydrolase</keyword>
<proteinExistence type="predicted"/>
<dbReference type="PANTHER" id="PTHR42695">
    <property type="entry name" value="GLUTAMINE AMIDOTRANSFERASE YLR126C-RELATED"/>
    <property type="match status" value="1"/>
</dbReference>
<dbReference type="CDD" id="cd01741">
    <property type="entry name" value="GATase1_1"/>
    <property type="match status" value="1"/>
</dbReference>
<keyword evidence="3" id="KW-1185">Reference proteome</keyword>
<protein>
    <submittedName>
        <fullName evidence="2">Type 1 glutamine amidotransferase</fullName>
        <ecNumber evidence="2">3.4.-.-</ecNumber>
    </submittedName>
</protein>
<reference evidence="3" key="1">
    <citation type="journal article" date="2019" name="Int. J. Syst. Evol. Microbiol.">
        <title>The Global Catalogue of Microorganisms (GCM) 10K type strain sequencing project: providing services to taxonomists for standard genome sequencing and annotation.</title>
        <authorList>
            <consortium name="The Broad Institute Genomics Platform"/>
            <consortium name="The Broad Institute Genome Sequencing Center for Infectious Disease"/>
            <person name="Wu L."/>
            <person name="Ma J."/>
        </authorList>
    </citation>
    <scope>NUCLEOTIDE SEQUENCE [LARGE SCALE GENOMIC DNA]</scope>
    <source>
        <strain evidence="3">KCTC 62164</strain>
    </source>
</reference>
<dbReference type="EC" id="3.4.-.-" evidence="2"/>
<organism evidence="2 3">
    <name type="scientific">Kordiimonas pumila</name>
    <dbReference type="NCBI Taxonomy" id="2161677"/>
    <lineage>
        <taxon>Bacteria</taxon>
        <taxon>Pseudomonadati</taxon>
        <taxon>Pseudomonadota</taxon>
        <taxon>Alphaproteobacteria</taxon>
        <taxon>Kordiimonadales</taxon>
        <taxon>Kordiimonadaceae</taxon>
        <taxon>Kordiimonas</taxon>
    </lineage>
</organism>
<dbReference type="Gene3D" id="3.40.50.880">
    <property type="match status" value="1"/>
</dbReference>
<keyword evidence="2" id="KW-0315">Glutamine amidotransferase</keyword>
<dbReference type="EMBL" id="JBHRSL010000006">
    <property type="protein sequence ID" value="MFC3051972.1"/>
    <property type="molecule type" value="Genomic_DNA"/>
</dbReference>
<dbReference type="PANTHER" id="PTHR42695:SF5">
    <property type="entry name" value="GLUTAMINE AMIDOTRANSFERASE YLR126C-RELATED"/>
    <property type="match status" value="1"/>
</dbReference>